<dbReference type="RefSeq" id="WP_209668860.1">
    <property type="nucleotide sequence ID" value="NZ_JAGGMS010000001.1"/>
</dbReference>
<dbReference type="Pfam" id="PF08478">
    <property type="entry name" value="POTRA_1"/>
    <property type="match status" value="1"/>
</dbReference>
<evidence type="ECO:0000256" key="5">
    <source>
        <dbReference type="ARBA" id="ARBA00022989"/>
    </source>
</evidence>
<feature type="transmembrane region" description="Helical" evidence="9">
    <location>
        <begin position="55"/>
        <end position="79"/>
    </location>
</feature>
<evidence type="ECO:0000313" key="11">
    <source>
        <dbReference type="EMBL" id="MBP2186038.1"/>
    </source>
</evidence>
<reference evidence="11 12" key="1">
    <citation type="submission" date="2021-03" db="EMBL/GenBank/DDBJ databases">
        <title>Sequencing the genomes of 1000 actinobacteria strains.</title>
        <authorList>
            <person name="Klenk H.-P."/>
        </authorList>
    </citation>
    <scope>NUCLEOTIDE SEQUENCE [LARGE SCALE GENOMIC DNA]</scope>
    <source>
        <strain evidence="11 12">DSM 45510</strain>
    </source>
</reference>
<dbReference type="InterPro" id="IPR034746">
    <property type="entry name" value="POTRA"/>
</dbReference>
<gene>
    <name evidence="11" type="ORF">JOM49_007564</name>
</gene>
<keyword evidence="12" id="KW-1185">Reference proteome</keyword>
<dbReference type="InterPro" id="IPR005548">
    <property type="entry name" value="Cell_div_FtsQ/DivIB_C"/>
</dbReference>
<evidence type="ECO:0000256" key="6">
    <source>
        <dbReference type="ARBA" id="ARBA00023136"/>
    </source>
</evidence>
<proteinExistence type="predicted"/>
<evidence type="ECO:0000256" key="7">
    <source>
        <dbReference type="ARBA" id="ARBA00023306"/>
    </source>
</evidence>
<keyword evidence="3 11" id="KW-0132">Cell division</keyword>
<dbReference type="PANTHER" id="PTHR37820">
    <property type="entry name" value="CELL DIVISION PROTEIN DIVIB"/>
    <property type="match status" value="1"/>
</dbReference>
<evidence type="ECO:0000256" key="9">
    <source>
        <dbReference type="SAM" id="Phobius"/>
    </source>
</evidence>
<feature type="domain" description="POTRA" evidence="10">
    <location>
        <begin position="77"/>
        <end position="145"/>
    </location>
</feature>
<dbReference type="PROSITE" id="PS51779">
    <property type="entry name" value="POTRA"/>
    <property type="match status" value="1"/>
</dbReference>
<dbReference type="Proteomes" id="UP000741013">
    <property type="component" value="Unassembled WGS sequence"/>
</dbReference>
<evidence type="ECO:0000256" key="8">
    <source>
        <dbReference type="SAM" id="MobiDB-lite"/>
    </source>
</evidence>
<protein>
    <submittedName>
        <fullName evidence="11">Cell division protein FtsQ</fullName>
    </submittedName>
</protein>
<name>A0ABS4Q4K1_9PSEU</name>
<keyword evidence="5 9" id="KW-1133">Transmembrane helix</keyword>
<evidence type="ECO:0000256" key="4">
    <source>
        <dbReference type="ARBA" id="ARBA00022692"/>
    </source>
</evidence>
<sequence length="270" mass="29511">MTTAREARQRKRRGPGEERGPARSASASRRGRRPDSARQRTGTRPSRRKAMQRRWVALLAVVSVIAGFYLVFFTSLLGVRTVDVLGATSLSPDQIRAVASVPDRRAMLRVDTDEIRDRVLTLPGVATADVSRSWPSTIEIEVSERTPIGFFNTGEEIHLVDDSGFVFKKVPVAPAGLPELKLARVGPDDPPTRAATTVLVALPQQLRTQIASVGAESPGSVRFDLNDGRQIRWGDARPDTIDRKTKVLAALLTQPGKIYDVSSPELPTVS</sequence>
<dbReference type="EMBL" id="JAGGMS010000001">
    <property type="protein sequence ID" value="MBP2186038.1"/>
    <property type="molecule type" value="Genomic_DNA"/>
</dbReference>
<evidence type="ECO:0000256" key="2">
    <source>
        <dbReference type="ARBA" id="ARBA00022475"/>
    </source>
</evidence>
<comment type="subcellular location">
    <subcellularLocation>
        <location evidence="1">Membrane</location>
    </subcellularLocation>
</comment>
<feature type="region of interest" description="Disordered" evidence="8">
    <location>
        <begin position="1"/>
        <end position="48"/>
    </location>
</feature>
<dbReference type="Gene3D" id="3.10.20.310">
    <property type="entry name" value="membrane protein fhac"/>
    <property type="match status" value="1"/>
</dbReference>
<dbReference type="InterPro" id="IPR050487">
    <property type="entry name" value="FtsQ_DivIB"/>
</dbReference>
<keyword evidence="6 9" id="KW-0472">Membrane</keyword>
<evidence type="ECO:0000259" key="10">
    <source>
        <dbReference type="PROSITE" id="PS51779"/>
    </source>
</evidence>
<evidence type="ECO:0000256" key="1">
    <source>
        <dbReference type="ARBA" id="ARBA00004370"/>
    </source>
</evidence>
<keyword evidence="7" id="KW-0131">Cell cycle</keyword>
<keyword evidence="4 9" id="KW-0812">Transmembrane</keyword>
<organism evidence="11 12">
    <name type="scientific">Amycolatopsis magusensis</name>
    <dbReference type="NCBI Taxonomy" id="882444"/>
    <lineage>
        <taxon>Bacteria</taxon>
        <taxon>Bacillati</taxon>
        <taxon>Actinomycetota</taxon>
        <taxon>Actinomycetes</taxon>
        <taxon>Pseudonocardiales</taxon>
        <taxon>Pseudonocardiaceae</taxon>
        <taxon>Amycolatopsis</taxon>
    </lineage>
</organism>
<dbReference type="InterPro" id="IPR013685">
    <property type="entry name" value="POTRA_FtsQ_type"/>
</dbReference>
<keyword evidence="2" id="KW-1003">Cell membrane</keyword>
<dbReference type="GO" id="GO:0051301">
    <property type="term" value="P:cell division"/>
    <property type="evidence" value="ECO:0007669"/>
    <property type="project" value="UniProtKB-KW"/>
</dbReference>
<evidence type="ECO:0000256" key="3">
    <source>
        <dbReference type="ARBA" id="ARBA00022618"/>
    </source>
</evidence>
<dbReference type="Pfam" id="PF03799">
    <property type="entry name" value="FtsQ_DivIB_C"/>
    <property type="match status" value="1"/>
</dbReference>
<evidence type="ECO:0000313" key="12">
    <source>
        <dbReference type="Proteomes" id="UP000741013"/>
    </source>
</evidence>
<comment type="caution">
    <text evidence="11">The sequence shown here is derived from an EMBL/GenBank/DDBJ whole genome shotgun (WGS) entry which is preliminary data.</text>
</comment>
<dbReference type="PANTHER" id="PTHR37820:SF1">
    <property type="entry name" value="CELL DIVISION PROTEIN FTSQ"/>
    <property type="match status" value="1"/>
</dbReference>
<accession>A0ABS4Q4K1</accession>